<dbReference type="InterPro" id="IPR042096">
    <property type="entry name" value="Dihydro-acid_dehy_C"/>
</dbReference>
<evidence type="ECO:0000256" key="5">
    <source>
        <dbReference type="ARBA" id="ARBA00023014"/>
    </source>
</evidence>
<dbReference type="InterPro" id="IPR000581">
    <property type="entry name" value="ILV_EDD_N"/>
</dbReference>
<feature type="domain" description="Dihydroxy-acid/6-phosphogluconate dehydratase C-terminal" evidence="9">
    <location>
        <begin position="367"/>
        <end position="560"/>
    </location>
</feature>
<dbReference type="SUPFAM" id="SSF52016">
    <property type="entry name" value="LeuD/IlvD-like"/>
    <property type="match status" value="1"/>
</dbReference>
<dbReference type="InterPro" id="IPR020558">
    <property type="entry name" value="DiOHA_6PGluconate_deHydtase_CS"/>
</dbReference>
<dbReference type="PANTHER" id="PTHR43183:SF1">
    <property type="entry name" value="HYPOTHETICAL DIHYDROXY-ACID DEHYDRATASE (EUROFUNG)-RELATED"/>
    <property type="match status" value="1"/>
</dbReference>
<keyword evidence="7" id="KW-0028">Amino-acid biosynthesis</keyword>
<evidence type="ECO:0000256" key="3">
    <source>
        <dbReference type="ARBA" id="ARBA00022723"/>
    </source>
</evidence>
<proteinExistence type="inferred from homology"/>
<evidence type="ECO:0000256" key="6">
    <source>
        <dbReference type="ARBA" id="ARBA00023239"/>
    </source>
</evidence>
<evidence type="ECO:0000256" key="7">
    <source>
        <dbReference type="ARBA" id="ARBA00023304"/>
    </source>
</evidence>
<name>A0ABN2CLG0_9ACTN</name>
<keyword evidence="5" id="KW-0411">Iron-sulfur</keyword>
<dbReference type="NCBIfam" id="NF004784">
    <property type="entry name" value="PRK06131.1"/>
    <property type="match status" value="1"/>
</dbReference>
<keyword evidence="11" id="KW-1185">Reference proteome</keyword>
<dbReference type="InterPro" id="IPR056740">
    <property type="entry name" value="ILV_EDD_C"/>
</dbReference>
<dbReference type="PANTHER" id="PTHR43183">
    <property type="entry name" value="HYPOTHETICAL DIHYDROXYACID DEHYDRATASE (EUROFUNG)-RELATED"/>
    <property type="match status" value="1"/>
</dbReference>
<dbReference type="Proteomes" id="UP001501705">
    <property type="component" value="Unassembled WGS sequence"/>
</dbReference>
<dbReference type="Pfam" id="PF24877">
    <property type="entry name" value="ILV_EDD_C"/>
    <property type="match status" value="1"/>
</dbReference>
<evidence type="ECO:0000256" key="2">
    <source>
        <dbReference type="ARBA" id="ARBA00022714"/>
    </source>
</evidence>
<dbReference type="Gene3D" id="3.50.30.80">
    <property type="entry name" value="IlvD/EDD C-terminal domain-like"/>
    <property type="match status" value="1"/>
</dbReference>
<keyword evidence="6" id="KW-0456">Lyase</keyword>
<dbReference type="RefSeq" id="WP_344232725.1">
    <property type="nucleotide sequence ID" value="NZ_BAAAPH010000004.1"/>
</dbReference>
<evidence type="ECO:0000256" key="1">
    <source>
        <dbReference type="ARBA" id="ARBA00006486"/>
    </source>
</evidence>
<keyword evidence="7" id="KW-0100">Branched-chain amino acid biosynthesis</keyword>
<evidence type="ECO:0000259" key="9">
    <source>
        <dbReference type="Pfam" id="PF24877"/>
    </source>
</evidence>
<evidence type="ECO:0000313" key="11">
    <source>
        <dbReference type="Proteomes" id="UP001501705"/>
    </source>
</evidence>
<dbReference type="InterPro" id="IPR037237">
    <property type="entry name" value="IlvD/EDD_N"/>
</dbReference>
<protein>
    <submittedName>
        <fullName evidence="10">IlvD/Edd family dehydratase</fullName>
    </submittedName>
</protein>
<dbReference type="EMBL" id="BAAAPH010000004">
    <property type="protein sequence ID" value="GAA1560006.1"/>
    <property type="molecule type" value="Genomic_DNA"/>
</dbReference>
<reference evidence="10 11" key="1">
    <citation type="journal article" date="2019" name="Int. J. Syst. Evol. Microbiol.">
        <title>The Global Catalogue of Microorganisms (GCM) 10K type strain sequencing project: providing services to taxonomists for standard genome sequencing and annotation.</title>
        <authorList>
            <consortium name="The Broad Institute Genomics Platform"/>
            <consortium name="The Broad Institute Genome Sequencing Center for Infectious Disease"/>
            <person name="Wu L."/>
            <person name="Ma J."/>
        </authorList>
    </citation>
    <scope>NUCLEOTIDE SEQUENCE [LARGE SCALE GENOMIC DNA]</scope>
    <source>
        <strain evidence="10 11">JCM 15572</strain>
    </source>
</reference>
<dbReference type="SUPFAM" id="SSF143975">
    <property type="entry name" value="IlvD/EDD N-terminal domain-like"/>
    <property type="match status" value="1"/>
</dbReference>
<keyword evidence="3" id="KW-0479">Metal-binding</keyword>
<gene>
    <name evidence="10" type="ORF">GCM10009804_16040</name>
</gene>
<evidence type="ECO:0000256" key="4">
    <source>
        <dbReference type="ARBA" id="ARBA00023004"/>
    </source>
</evidence>
<comment type="similarity">
    <text evidence="1">Belongs to the IlvD/Edd family.</text>
</comment>
<dbReference type="Pfam" id="PF00920">
    <property type="entry name" value="ILVD_EDD_N"/>
    <property type="match status" value="1"/>
</dbReference>
<dbReference type="PROSITE" id="PS00886">
    <property type="entry name" value="ILVD_EDD_1"/>
    <property type="match status" value="1"/>
</dbReference>
<keyword evidence="2" id="KW-0001">2Fe-2S</keyword>
<dbReference type="InterPro" id="IPR052352">
    <property type="entry name" value="Sugar_Degrad_Dehydratases"/>
</dbReference>
<evidence type="ECO:0000259" key="8">
    <source>
        <dbReference type="Pfam" id="PF00920"/>
    </source>
</evidence>
<sequence length="587" mass="61552">MTCDDADRAACPLRSAEWFAPRDLPGFIHRSTLTPVGLGREELDGRPVIGIANSWSDYNPCNAGLKQLVEHVKRGVQEAGGVAFEFPTISLSENLIKPTAMMFRNLMAMDVEESIRGYPMDAVVLLGGCDKTVPAQVMGAASVNLPTLCFGAGPATPPVVDGEELGGGHAVWQFVDQLRAGSTAADLDALESCVMSTVGHCAEMGTASTMAALMEALGLALPGTALIPATDGRRANAAAAAGRAAVRMAREGSPTIRDLLTPAAFDNAIALLMALGGSTNAIVHLLAIARRAGVPLRLKRFDEISAQVPLIADVRPSGAHLVSRLHSAGGVPAVLAELKSWLQLDALTVTGRTLGTELEAARPADGQVIRRAAEPLSESGGIVVVHGSLAPDGAVLKVSAASPALFEHRGRALVFESIEELADTIDDPGLEVDASTVLVLRNAGPRGGPGMPEWGMLPIPKRLLAAGVTDMVRVSDARMSGTAYGTAILHVAPEAAVGGPLALVRTGDEIELSVARRRLDLLVDEAELARRRGELRDFAGPRRGWAALFDQHVLQAHEGCDLDILTATGEPPVSRPRGLFRGWIGGW</sequence>
<keyword evidence="4" id="KW-0408">Iron</keyword>
<organism evidence="10 11">
    <name type="scientific">Kribbella hippodromi</name>
    <dbReference type="NCBI Taxonomy" id="434347"/>
    <lineage>
        <taxon>Bacteria</taxon>
        <taxon>Bacillati</taxon>
        <taxon>Actinomycetota</taxon>
        <taxon>Actinomycetes</taxon>
        <taxon>Propionibacteriales</taxon>
        <taxon>Kribbellaceae</taxon>
        <taxon>Kribbella</taxon>
    </lineage>
</organism>
<feature type="domain" description="Dihydroxy-acid/6-phosphogluconate dehydratase N-terminal" evidence="8">
    <location>
        <begin position="46"/>
        <end position="355"/>
    </location>
</feature>
<evidence type="ECO:0000313" key="10">
    <source>
        <dbReference type="EMBL" id="GAA1560006.1"/>
    </source>
</evidence>
<accession>A0ABN2CLG0</accession>
<comment type="caution">
    <text evidence="10">The sequence shown here is derived from an EMBL/GenBank/DDBJ whole genome shotgun (WGS) entry which is preliminary data.</text>
</comment>